<name>A0A8J5T1Q1_HOMAM</name>
<dbReference type="EMBL" id="JAHLQT010011632">
    <property type="protein sequence ID" value="KAG7171780.1"/>
    <property type="molecule type" value="Genomic_DNA"/>
</dbReference>
<keyword evidence="6" id="KW-0804">Transcription</keyword>
<dbReference type="AlphaFoldDB" id="A0A8J5T1Q1"/>
<keyword evidence="1" id="KW-0479">Metal-binding</keyword>
<evidence type="ECO:0000313" key="10">
    <source>
        <dbReference type="EMBL" id="KAG7171780.1"/>
    </source>
</evidence>
<organism evidence="10 11">
    <name type="scientific">Homarus americanus</name>
    <name type="common">American lobster</name>
    <dbReference type="NCBI Taxonomy" id="6706"/>
    <lineage>
        <taxon>Eukaryota</taxon>
        <taxon>Metazoa</taxon>
        <taxon>Ecdysozoa</taxon>
        <taxon>Arthropoda</taxon>
        <taxon>Crustacea</taxon>
        <taxon>Multicrustacea</taxon>
        <taxon>Malacostraca</taxon>
        <taxon>Eumalacostraca</taxon>
        <taxon>Eucarida</taxon>
        <taxon>Decapoda</taxon>
        <taxon>Pleocyemata</taxon>
        <taxon>Astacidea</taxon>
        <taxon>Nephropoidea</taxon>
        <taxon>Nephropidae</taxon>
        <taxon>Homarus</taxon>
    </lineage>
</organism>
<dbReference type="InterPro" id="IPR050274">
    <property type="entry name" value="Nuclear_hormone_rcpt_NR2"/>
</dbReference>
<evidence type="ECO:0000256" key="4">
    <source>
        <dbReference type="ARBA" id="ARBA00023015"/>
    </source>
</evidence>
<sequence>GRVSATFTLKCQLHKGECQLEGLSVLLSADNLRQFAGTDDMAELSDVIRAYLNESNSSDLYQQMERGEAACRVCGDKASGKHYGVPSCDGCRGFFKRSIRRYRNKTLDYVCKEAGTCVVDVTRRNQCQACRFKKCLDVNMKKDAVQHERAPRSCQKRPMFAPDMSGAAGFPPVSVGGGTAFSPLPPYYPALLPPMHFKPPFLPMTPSMAPLNLHFSHNSAFKPNLAALGGDLRRPYTDAALHHSPSPPIDSKPPMNERVEYNPPGMDRLEMKPPISERLGLKPPIMERLELKPPTVDQRQPMSNVAEICRAANEGSAFSPPRRVGSPALNKNNISGEGNVSITTANTNTATDLSRNTINSTIAAAIVRSNIITTTTNNNNNVAIFNNNNNINFFTTTSTENNNNNNN</sequence>
<keyword evidence="7" id="KW-0675">Receptor</keyword>
<dbReference type="PROSITE" id="PS00031">
    <property type="entry name" value="NUCLEAR_REC_DBD_1"/>
    <property type="match status" value="1"/>
</dbReference>
<keyword evidence="11" id="KW-1185">Reference proteome</keyword>
<comment type="caution">
    <text evidence="10">The sequence shown here is derived from an EMBL/GenBank/DDBJ whole genome shotgun (WGS) entry which is preliminary data.</text>
</comment>
<dbReference type="Proteomes" id="UP000747542">
    <property type="component" value="Unassembled WGS sequence"/>
</dbReference>
<dbReference type="GO" id="GO:0008270">
    <property type="term" value="F:zinc ion binding"/>
    <property type="evidence" value="ECO:0007669"/>
    <property type="project" value="UniProtKB-KW"/>
</dbReference>
<evidence type="ECO:0000256" key="5">
    <source>
        <dbReference type="ARBA" id="ARBA00023125"/>
    </source>
</evidence>
<dbReference type="SUPFAM" id="SSF57716">
    <property type="entry name" value="Glucocorticoid receptor-like (DNA-binding domain)"/>
    <property type="match status" value="1"/>
</dbReference>
<dbReference type="Gene3D" id="3.30.50.10">
    <property type="entry name" value="Erythroid Transcription Factor GATA-1, subunit A"/>
    <property type="match status" value="1"/>
</dbReference>
<evidence type="ECO:0000256" key="3">
    <source>
        <dbReference type="ARBA" id="ARBA00022833"/>
    </source>
</evidence>
<evidence type="ECO:0000256" key="7">
    <source>
        <dbReference type="ARBA" id="ARBA00023170"/>
    </source>
</evidence>
<keyword evidence="5" id="KW-0238">DNA-binding</keyword>
<dbReference type="PRINTS" id="PR00047">
    <property type="entry name" value="STROIDFINGER"/>
</dbReference>
<evidence type="ECO:0000256" key="2">
    <source>
        <dbReference type="ARBA" id="ARBA00022771"/>
    </source>
</evidence>
<evidence type="ECO:0000256" key="1">
    <source>
        <dbReference type="ARBA" id="ARBA00022723"/>
    </source>
</evidence>
<dbReference type="InterPro" id="IPR013088">
    <property type="entry name" value="Znf_NHR/GATA"/>
</dbReference>
<feature type="domain" description="Nuclear receptor" evidence="9">
    <location>
        <begin position="68"/>
        <end position="147"/>
    </location>
</feature>
<evidence type="ECO:0000259" key="9">
    <source>
        <dbReference type="PROSITE" id="PS51030"/>
    </source>
</evidence>
<keyword evidence="4" id="KW-0805">Transcription regulation</keyword>
<keyword evidence="8" id="KW-0539">Nucleus</keyword>
<reference evidence="10" key="1">
    <citation type="journal article" date="2021" name="Sci. Adv.">
        <title>The American lobster genome reveals insights on longevity, neural, and immune adaptations.</title>
        <authorList>
            <person name="Polinski J.M."/>
            <person name="Zimin A.V."/>
            <person name="Clark K.F."/>
            <person name="Kohn A.B."/>
            <person name="Sadowski N."/>
            <person name="Timp W."/>
            <person name="Ptitsyn A."/>
            <person name="Khanna P."/>
            <person name="Romanova D.Y."/>
            <person name="Williams P."/>
            <person name="Greenwood S.J."/>
            <person name="Moroz L.L."/>
            <person name="Walt D.R."/>
            <person name="Bodnar A.G."/>
        </authorList>
    </citation>
    <scope>NUCLEOTIDE SEQUENCE</scope>
    <source>
        <strain evidence="10">GMGI-L3</strain>
    </source>
</reference>
<dbReference type="InterPro" id="IPR001628">
    <property type="entry name" value="Znf_hrmn_rcpt"/>
</dbReference>
<keyword evidence="2" id="KW-0863">Zinc-finger</keyword>
<dbReference type="PANTHER" id="PTHR24083">
    <property type="entry name" value="NUCLEAR HORMONE RECEPTOR"/>
    <property type="match status" value="1"/>
</dbReference>
<dbReference type="GO" id="GO:0003700">
    <property type="term" value="F:DNA-binding transcription factor activity"/>
    <property type="evidence" value="ECO:0007669"/>
    <property type="project" value="InterPro"/>
</dbReference>
<feature type="non-terminal residue" evidence="10">
    <location>
        <position position="407"/>
    </location>
</feature>
<dbReference type="SMART" id="SM00399">
    <property type="entry name" value="ZnF_C4"/>
    <property type="match status" value="1"/>
</dbReference>
<dbReference type="PROSITE" id="PS51030">
    <property type="entry name" value="NUCLEAR_REC_DBD_2"/>
    <property type="match status" value="1"/>
</dbReference>
<accession>A0A8J5T1Q1</accession>
<feature type="non-terminal residue" evidence="10">
    <location>
        <position position="1"/>
    </location>
</feature>
<dbReference type="GO" id="GO:0043565">
    <property type="term" value="F:sequence-specific DNA binding"/>
    <property type="evidence" value="ECO:0007669"/>
    <property type="project" value="InterPro"/>
</dbReference>
<dbReference type="Pfam" id="PF00105">
    <property type="entry name" value="zf-C4"/>
    <property type="match status" value="1"/>
</dbReference>
<evidence type="ECO:0000256" key="6">
    <source>
        <dbReference type="ARBA" id="ARBA00023163"/>
    </source>
</evidence>
<keyword evidence="3" id="KW-0862">Zinc</keyword>
<proteinExistence type="predicted"/>
<evidence type="ECO:0000313" key="11">
    <source>
        <dbReference type="Proteomes" id="UP000747542"/>
    </source>
</evidence>
<gene>
    <name evidence="10" type="primary">tll-L</name>
    <name evidence="10" type="ORF">Hamer_G000691</name>
</gene>
<evidence type="ECO:0000256" key="8">
    <source>
        <dbReference type="ARBA" id="ARBA00023242"/>
    </source>
</evidence>
<protein>
    <submittedName>
        <fullName evidence="10">Tailless-like</fullName>
    </submittedName>
</protein>
<dbReference type="CDD" id="cd07164">
    <property type="entry name" value="NR_DBD_PNR_like_1"/>
    <property type="match status" value="1"/>
</dbReference>